<dbReference type="RefSeq" id="WP_176788865.1">
    <property type="nucleotide sequence ID" value="NZ_JABXWR010000001.1"/>
</dbReference>
<comment type="caution">
    <text evidence="2">The sequence shown here is derived from an EMBL/GenBank/DDBJ whole genome shotgun (WGS) entry which is preliminary data.</text>
</comment>
<dbReference type="AlphaFoldDB" id="A0A7K4HPQ4"/>
<dbReference type="PANTHER" id="PTHR35336">
    <property type="entry name" value="ADENOSYLCOBINAMIDE AMIDOHYDROLASE"/>
    <property type="match status" value="1"/>
</dbReference>
<dbReference type="OrthoDB" id="39225at2157"/>
<dbReference type="Pfam" id="PF01955">
    <property type="entry name" value="CbiZ"/>
    <property type="match status" value="1"/>
</dbReference>
<dbReference type="InterPro" id="IPR002808">
    <property type="entry name" value="AdoCbi_amidolase"/>
</dbReference>
<dbReference type="EMBL" id="JABXWR010000001">
    <property type="protein sequence ID" value="NVO67254.1"/>
    <property type="molecule type" value="Genomic_DNA"/>
</dbReference>
<organism evidence="2 3">
    <name type="scientific">Methanofollis tationis</name>
    <dbReference type="NCBI Taxonomy" id="81417"/>
    <lineage>
        <taxon>Archaea</taxon>
        <taxon>Methanobacteriati</taxon>
        <taxon>Methanobacteriota</taxon>
        <taxon>Stenosarchaea group</taxon>
        <taxon>Methanomicrobia</taxon>
        <taxon>Methanomicrobiales</taxon>
        <taxon>Methanomicrobiaceae</taxon>
        <taxon>Methanofollis</taxon>
    </lineage>
</organism>
<dbReference type="Proteomes" id="UP000570823">
    <property type="component" value="Unassembled WGS sequence"/>
</dbReference>
<evidence type="ECO:0000313" key="2">
    <source>
        <dbReference type="EMBL" id="NVO67254.1"/>
    </source>
</evidence>
<protein>
    <submittedName>
        <fullName evidence="2">Adenosylcobinamide amidohydrolase</fullName>
    </submittedName>
</protein>
<keyword evidence="3" id="KW-1185">Reference proteome</keyword>
<evidence type="ECO:0000313" key="3">
    <source>
        <dbReference type="Proteomes" id="UP000570823"/>
    </source>
</evidence>
<name>A0A7K4HPQ4_9EURY</name>
<accession>A0A7K4HPQ4</accession>
<evidence type="ECO:0000259" key="1">
    <source>
        <dbReference type="Pfam" id="PF04071"/>
    </source>
</evidence>
<sequence>MRYFFTGDTLFVRGDFRAASTGVNGGSRPASTIFNHTVPHNFDHADPGRYLWQIATAAGFGEDFFGLLTAVSMRHLCILQYDFITVFVTAGVTNPNPDPTAPHTINIIVVSREGLSEGALLETILTATGAKAHALSLMKYPFTGTTTDAVAVASEGGVRHTYAGTATEAGRRIYAAVARGVQEALDRQEGRTVRERPSFFIFNRYGGDHWVEWRPEGCPYYPCHFEGQACDFCYCPYYPCHDSELGEWVESSSGGRVWSCSACTLLHEPGVAAYFKKNPEASLLEMKKYRVSLKEDPQ</sequence>
<dbReference type="InterPro" id="IPR007212">
    <property type="entry name" value="Zf-like"/>
</dbReference>
<dbReference type="Pfam" id="PF04071">
    <property type="entry name" value="zf-like"/>
    <property type="match status" value="1"/>
</dbReference>
<keyword evidence="2" id="KW-0378">Hydrolase</keyword>
<dbReference type="PANTHER" id="PTHR35336:SF5">
    <property type="entry name" value="ADENOSYLCOBINAMIDE AMIDOHYDROLASE"/>
    <property type="match status" value="1"/>
</dbReference>
<feature type="domain" description="Cysteine-rich small" evidence="1">
    <location>
        <begin position="209"/>
        <end position="288"/>
    </location>
</feature>
<reference evidence="2 3" key="1">
    <citation type="submission" date="2020-06" db="EMBL/GenBank/DDBJ databases">
        <title>Methanofollis fontis sp. nov., a methanogen isolated from marine sediments near a cold seep at Four-Way Closure Ridge offshore southwestern Taiwan.</title>
        <authorList>
            <person name="Chen S.-C."/>
            <person name="Teng N.-H."/>
            <person name="Lin Y.-S."/>
            <person name="Lai M.-C."/>
            <person name="Chen H.-H."/>
            <person name="Wang C.-C."/>
        </authorList>
    </citation>
    <scope>NUCLEOTIDE SEQUENCE [LARGE SCALE GENOMIC DNA]</scope>
    <source>
        <strain evidence="2 3">DSM 2702</strain>
    </source>
</reference>
<dbReference type="InterPro" id="IPR052209">
    <property type="entry name" value="CbiZ"/>
</dbReference>
<dbReference type="GO" id="GO:0016787">
    <property type="term" value="F:hydrolase activity"/>
    <property type="evidence" value="ECO:0007669"/>
    <property type="project" value="UniProtKB-KW"/>
</dbReference>
<gene>
    <name evidence="2" type="ORF">HWN36_08020</name>
</gene>
<proteinExistence type="predicted"/>